<dbReference type="GO" id="GO:0004553">
    <property type="term" value="F:hydrolase activity, hydrolyzing O-glycosyl compounds"/>
    <property type="evidence" value="ECO:0007669"/>
    <property type="project" value="InterPro"/>
</dbReference>
<dbReference type="InterPro" id="IPR006775">
    <property type="entry name" value="GH116_catalytic"/>
</dbReference>
<dbReference type="InterPro" id="IPR052566">
    <property type="entry name" value="Non-lysos_glucosylceramidase"/>
</dbReference>
<feature type="chain" id="PRO_5009522661" description="Glycosyl-hydrolase family 116 catalytic region domain-containing protein" evidence="1">
    <location>
        <begin position="26"/>
        <end position="864"/>
    </location>
</feature>
<comment type="caution">
    <text evidence="4">The sequence shown here is derived from an EMBL/GenBank/DDBJ whole genome shotgun (WGS) entry which is preliminary data.</text>
</comment>
<dbReference type="EMBL" id="MFIX01000147">
    <property type="protein sequence ID" value="OGG03362.1"/>
    <property type="molecule type" value="Genomic_DNA"/>
</dbReference>
<dbReference type="SUPFAM" id="SSF48208">
    <property type="entry name" value="Six-hairpin glycosidases"/>
    <property type="match status" value="1"/>
</dbReference>
<dbReference type="Pfam" id="PF04685">
    <property type="entry name" value="DUF608"/>
    <property type="match status" value="1"/>
</dbReference>
<dbReference type="PANTHER" id="PTHR12654:SF0">
    <property type="entry name" value="NON-LYSOSOMAL GLUCOSYLCERAMIDASE"/>
    <property type="match status" value="1"/>
</dbReference>
<dbReference type="STRING" id="1817867.A3F83_09330"/>
<organism evidence="4 5">
    <name type="scientific">Candidatus Glassbacteria bacterium RIFCSPLOWO2_12_FULL_58_11</name>
    <dbReference type="NCBI Taxonomy" id="1817867"/>
    <lineage>
        <taxon>Bacteria</taxon>
        <taxon>Candidatus Glassiibacteriota</taxon>
    </lineage>
</organism>
<gene>
    <name evidence="4" type="ORF">A3F83_09330</name>
</gene>
<dbReference type="AlphaFoldDB" id="A0A1F5YTW7"/>
<evidence type="ECO:0000259" key="2">
    <source>
        <dbReference type="Pfam" id="PF04685"/>
    </source>
</evidence>
<dbReference type="PANTHER" id="PTHR12654">
    <property type="entry name" value="BILE ACID BETA-GLUCOSIDASE-RELATED"/>
    <property type="match status" value="1"/>
</dbReference>
<evidence type="ECO:0000313" key="4">
    <source>
        <dbReference type="EMBL" id="OGG03362.1"/>
    </source>
</evidence>
<dbReference type="Gene3D" id="1.50.10.10">
    <property type="match status" value="1"/>
</dbReference>
<reference evidence="4 5" key="1">
    <citation type="journal article" date="2016" name="Nat. Commun.">
        <title>Thousands of microbial genomes shed light on interconnected biogeochemical processes in an aquifer system.</title>
        <authorList>
            <person name="Anantharaman K."/>
            <person name="Brown C.T."/>
            <person name="Hug L.A."/>
            <person name="Sharon I."/>
            <person name="Castelle C.J."/>
            <person name="Probst A.J."/>
            <person name="Thomas B.C."/>
            <person name="Singh A."/>
            <person name="Wilkins M.J."/>
            <person name="Karaoz U."/>
            <person name="Brodie E.L."/>
            <person name="Williams K.H."/>
            <person name="Hubbard S.S."/>
            <person name="Banfield J.F."/>
        </authorList>
    </citation>
    <scope>NUCLEOTIDE SEQUENCE [LARGE SCALE GENOMIC DNA]</scope>
</reference>
<evidence type="ECO:0000259" key="3">
    <source>
        <dbReference type="Pfam" id="PF12215"/>
    </source>
</evidence>
<evidence type="ECO:0000313" key="5">
    <source>
        <dbReference type="Proteomes" id="UP000179129"/>
    </source>
</evidence>
<evidence type="ECO:0000256" key="1">
    <source>
        <dbReference type="SAM" id="SignalP"/>
    </source>
</evidence>
<accession>A0A1F5YTW7</accession>
<dbReference type="InterPro" id="IPR008928">
    <property type="entry name" value="6-hairpin_glycosidase_sf"/>
</dbReference>
<dbReference type="InterPro" id="IPR012341">
    <property type="entry name" value="6hp_glycosidase-like_sf"/>
</dbReference>
<dbReference type="Proteomes" id="UP000179129">
    <property type="component" value="Unassembled WGS sequence"/>
</dbReference>
<feature type="domain" description="Glycosyl-hydrolase family 116 N-terminal" evidence="3">
    <location>
        <begin position="62"/>
        <end position="383"/>
    </location>
</feature>
<proteinExistence type="predicted"/>
<feature type="domain" description="Glycosyl-hydrolase family 116 catalytic region" evidence="2">
    <location>
        <begin position="498"/>
        <end position="797"/>
    </location>
</feature>
<feature type="signal peptide" evidence="1">
    <location>
        <begin position="1"/>
        <end position="25"/>
    </location>
</feature>
<sequence>MKRRNFVKNTASGAAIAAAGFNAFSAVEPHPLSAATAESPGNESMARMFNAAYTGSHLDRVAFPLGGIGAGMVCLEGCGALSHVSLRNHPDVFNEPLIFSALYIKGMPNIARVLEGPLPGWKAFGYSDAGNGAGGKTYGLPRFDRASFSTRFPFAELELEEDKIPLKVRITGWSPFIPLDPDNSSLPAAALEFTFKNVSARPVEAVYSFNARNFMARSRRGAARTAADTSRVGRTDGGFILQEAGSEKEPWQEGSFCALTDQPGTAVNCRWFRGGWWDPLTIAWKDVEAGAAPERSPLTEGHPSPGGSLYVPFSLAPGEEKKINLLLCWYVPKSDMREGPEVECSGGDCCSAEDVGRTFSPWYAKKFKGIEEVADYWKQNYSTLRERSAAFSETFYASAVPPEALEAVAANLTILKSPTVLRQIDGSLWCWEGCSDDSGCCQGSCTHVWNYAQALPHLFPTLERSLRHTEFFVDQDKRGHQAFRASLPIRHPAHEFHAAADGQLGGIMKAFREWRISGDSDWLKKYWPRIKASLDYCILTWDPRHHGTLEEPHHNTYDIEFWGPDAMCTSFYLGALKAAGLMAAAVGEKAPLYRTLYEKGRKFMETELFNGEYFYQKVQLEGLDAKPLSESEAWNIEYSPEAQELLKKEGPKYQYGTGCLSDGVLGVWIAAVCGVGEILDLEKVKSHLATVHKYNFKKDLSEHANPQRPSYALGKDGGLLLCSWPRGGKPSLPFVYSDEVWTGIEYQVASHLMLVGLTDQGLEIVRAARERYDGRLRNPFNEYECGHWYARAMASYGLLQGLSGILYDARDKVLYLHPTLGGDFACFISTATGYGLAGVRGGKPFVEAKEGKIEISKIDYRAAV</sequence>
<dbReference type="Pfam" id="PF12215">
    <property type="entry name" value="Glyco_hydr_116N"/>
    <property type="match status" value="1"/>
</dbReference>
<keyword evidence="1" id="KW-0732">Signal</keyword>
<name>A0A1F5YTW7_9BACT</name>
<evidence type="ECO:0008006" key="6">
    <source>
        <dbReference type="Google" id="ProtNLM"/>
    </source>
</evidence>
<dbReference type="InterPro" id="IPR024462">
    <property type="entry name" value="GH116_N"/>
</dbReference>
<dbReference type="GO" id="GO:0005975">
    <property type="term" value="P:carbohydrate metabolic process"/>
    <property type="evidence" value="ECO:0007669"/>
    <property type="project" value="InterPro"/>
</dbReference>
<protein>
    <recommendedName>
        <fullName evidence="6">Glycosyl-hydrolase family 116 catalytic region domain-containing protein</fullName>
    </recommendedName>
</protein>